<organism evidence="1 2">
    <name type="scientific">Xenorhabdus cabanillasii JM26</name>
    <dbReference type="NCBI Taxonomy" id="1427517"/>
    <lineage>
        <taxon>Bacteria</taxon>
        <taxon>Pseudomonadati</taxon>
        <taxon>Pseudomonadota</taxon>
        <taxon>Gammaproteobacteria</taxon>
        <taxon>Enterobacterales</taxon>
        <taxon>Morganellaceae</taxon>
        <taxon>Xenorhabdus</taxon>
    </lineage>
</organism>
<dbReference type="Proteomes" id="UP000019197">
    <property type="component" value="Unassembled WGS sequence"/>
</dbReference>
<gene>
    <name evidence="1" type="ORF">XCR1_4720002</name>
</gene>
<evidence type="ECO:0000313" key="1">
    <source>
        <dbReference type="EMBL" id="CDL86743.1"/>
    </source>
</evidence>
<comment type="caution">
    <text evidence="1">The sequence shown here is derived from an EMBL/GenBank/DDBJ whole genome shotgun (WGS) entry which is preliminary data.</text>
</comment>
<name>W1J9P3_9GAMM</name>
<reference evidence="1 2" key="1">
    <citation type="submission" date="2013-11" db="EMBL/GenBank/DDBJ databases">
        <title>Draft genome sequence and annotation of the entomopathogenic bacterium, Xenorhabdus cabanillasi strain JM26.</title>
        <authorList>
            <person name="Gualtieri M."/>
            <person name="Ogier J.C."/>
            <person name="Pages S."/>
            <person name="Givaudan A."/>
            <person name="Gaudriault S."/>
        </authorList>
    </citation>
    <scope>NUCLEOTIDE SEQUENCE [LARGE SCALE GENOMIC DNA]</scope>
    <source>
        <strain evidence="1 2">JM26</strain>
    </source>
</reference>
<dbReference type="AlphaFoldDB" id="W1J9P3"/>
<evidence type="ECO:0000313" key="2">
    <source>
        <dbReference type="Proteomes" id="UP000019197"/>
    </source>
</evidence>
<proteinExistence type="predicted"/>
<dbReference type="EMBL" id="CBXE010000415">
    <property type="protein sequence ID" value="CDL86743.1"/>
    <property type="molecule type" value="Genomic_DNA"/>
</dbReference>
<protein>
    <submittedName>
        <fullName evidence="1">Uncharacterized protein</fullName>
    </submittedName>
</protein>
<sequence>MTQNTERPLGVLRRRFVDLSYFLHGAGIQLNKWVRLKGEDCPI</sequence>
<accession>W1J9P3</accession>